<proteinExistence type="predicted"/>
<reference evidence="2 3" key="1">
    <citation type="submission" date="2021-06" db="EMBL/GenBank/DDBJ databases">
        <title>Caerostris extrusa draft genome.</title>
        <authorList>
            <person name="Kono N."/>
            <person name="Arakawa K."/>
        </authorList>
    </citation>
    <scope>NUCLEOTIDE SEQUENCE [LARGE SCALE GENOMIC DNA]</scope>
</reference>
<feature type="region of interest" description="Disordered" evidence="1">
    <location>
        <begin position="51"/>
        <end position="130"/>
    </location>
</feature>
<dbReference type="AlphaFoldDB" id="A0AAV4RLS7"/>
<dbReference type="Proteomes" id="UP001054945">
    <property type="component" value="Unassembled WGS sequence"/>
</dbReference>
<feature type="compositionally biased region" description="Polar residues" evidence="1">
    <location>
        <begin position="53"/>
        <end position="62"/>
    </location>
</feature>
<keyword evidence="3" id="KW-1185">Reference proteome</keyword>
<feature type="compositionally biased region" description="Polar residues" evidence="1">
    <location>
        <begin position="119"/>
        <end position="130"/>
    </location>
</feature>
<feature type="region of interest" description="Disordered" evidence="1">
    <location>
        <begin position="18"/>
        <end position="39"/>
    </location>
</feature>
<evidence type="ECO:0000313" key="3">
    <source>
        <dbReference type="Proteomes" id="UP001054945"/>
    </source>
</evidence>
<name>A0AAV4RLS7_CAEEX</name>
<organism evidence="2 3">
    <name type="scientific">Caerostris extrusa</name>
    <name type="common">Bark spider</name>
    <name type="synonym">Caerostris bankana</name>
    <dbReference type="NCBI Taxonomy" id="172846"/>
    <lineage>
        <taxon>Eukaryota</taxon>
        <taxon>Metazoa</taxon>
        <taxon>Ecdysozoa</taxon>
        <taxon>Arthropoda</taxon>
        <taxon>Chelicerata</taxon>
        <taxon>Arachnida</taxon>
        <taxon>Araneae</taxon>
        <taxon>Araneomorphae</taxon>
        <taxon>Entelegynae</taxon>
        <taxon>Araneoidea</taxon>
        <taxon>Araneidae</taxon>
        <taxon>Caerostris</taxon>
    </lineage>
</organism>
<sequence length="130" mass="14548">MVNEISSLVDSAEYTTLPDSFATPPLLNSSATDGAQKGVFKKKLQPKILMNRYSRSISSTPRNGRIQEKGKRLLKFSKSDTTHDQRRGESNKENQMFDFYSQLGKEDPTPQPEADISVFLSTPDSSSENE</sequence>
<evidence type="ECO:0000313" key="2">
    <source>
        <dbReference type="EMBL" id="GIY22680.1"/>
    </source>
</evidence>
<feature type="compositionally biased region" description="Basic and acidic residues" evidence="1">
    <location>
        <begin position="65"/>
        <end position="92"/>
    </location>
</feature>
<dbReference type="EMBL" id="BPLR01008181">
    <property type="protein sequence ID" value="GIY22680.1"/>
    <property type="molecule type" value="Genomic_DNA"/>
</dbReference>
<accession>A0AAV4RLS7</accession>
<evidence type="ECO:0000256" key="1">
    <source>
        <dbReference type="SAM" id="MobiDB-lite"/>
    </source>
</evidence>
<protein>
    <submittedName>
        <fullName evidence="2">Uncharacterized protein</fullName>
    </submittedName>
</protein>
<comment type="caution">
    <text evidence="2">The sequence shown here is derived from an EMBL/GenBank/DDBJ whole genome shotgun (WGS) entry which is preliminary data.</text>
</comment>
<gene>
    <name evidence="2" type="ORF">CEXT_41591</name>
</gene>